<sequence>MSFNYVNEIKNLAIATLDILDNEFIVKMVDGQDVLVKKDNDTLLISLDKNSNTVLRIYEYSIIKDIIAIIMQEEGDIMHDDILDKESGGFALAIMEHLTDVENILVYIAPEESLAANLFNALDYYRNKYFDRIYDKLLKNGIRSIQDIHNQPIKELEKRK</sequence>
<reference evidence="1" key="2">
    <citation type="submission" date="2021-04" db="EMBL/GenBank/DDBJ databases">
        <authorList>
            <person name="Gilroy R."/>
        </authorList>
    </citation>
    <scope>NUCLEOTIDE SEQUENCE</scope>
    <source>
        <strain evidence="1">ChiGjej1B1-14440</strain>
    </source>
</reference>
<dbReference type="EMBL" id="DXET01000097">
    <property type="protein sequence ID" value="HIX81174.1"/>
    <property type="molecule type" value="Genomic_DNA"/>
</dbReference>
<name>A0A9D1XKR9_9FIRM</name>
<evidence type="ECO:0000313" key="1">
    <source>
        <dbReference type="EMBL" id="HIX81174.1"/>
    </source>
</evidence>
<evidence type="ECO:0000313" key="2">
    <source>
        <dbReference type="Proteomes" id="UP000886724"/>
    </source>
</evidence>
<organism evidence="1 2">
    <name type="scientific">Candidatus Erysipelatoclostridium merdavium</name>
    <dbReference type="NCBI Taxonomy" id="2838566"/>
    <lineage>
        <taxon>Bacteria</taxon>
        <taxon>Bacillati</taxon>
        <taxon>Bacillota</taxon>
        <taxon>Erysipelotrichia</taxon>
        <taxon>Erysipelotrichales</taxon>
        <taxon>Erysipelotrichales incertae sedis</taxon>
    </lineage>
</organism>
<protein>
    <submittedName>
        <fullName evidence="1">Uncharacterized protein</fullName>
    </submittedName>
</protein>
<comment type="caution">
    <text evidence="1">The sequence shown here is derived from an EMBL/GenBank/DDBJ whole genome shotgun (WGS) entry which is preliminary data.</text>
</comment>
<accession>A0A9D1XKR9</accession>
<reference evidence="1" key="1">
    <citation type="journal article" date="2021" name="PeerJ">
        <title>Extensive microbial diversity within the chicken gut microbiome revealed by metagenomics and culture.</title>
        <authorList>
            <person name="Gilroy R."/>
            <person name="Ravi A."/>
            <person name="Getino M."/>
            <person name="Pursley I."/>
            <person name="Horton D.L."/>
            <person name="Alikhan N.F."/>
            <person name="Baker D."/>
            <person name="Gharbi K."/>
            <person name="Hall N."/>
            <person name="Watson M."/>
            <person name="Adriaenssens E.M."/>
            <person name="Foster-Nyarko E."/>
            <person name="Jarju S."/>
            <person name="Secka A."/>
            <person name="Antonio M."/>
            <person name="Oren A."/>
            <person name="Chaudhuri R.R."/>
            <person name="La Ragione R."/>
            <person name="Hildebrand F."/>
            <person name="Pallen M.J."/>
        </authorList>
    </citation>
    <scope>NUCLEOTIDE SEQUENCE</scope>
    <source>
        <strain evidence="1">ChiGjej1B1-14440</strain>
    </source>
</reference>
<gene>
    <name evidence="1" type="ORF">H9980_04280</name>
</gene>
<dbReference type="AlphaFoldDB" id="A0A9D1XKR9"/>
<proteinExistence type="predicted"/>
<dbReference type="Proteomes" id="UP000886724">
    <property type="component" value="Unassembled WGS sequence"/>
</dbReference>